<dbReference type="AlphaFoldDB" id="A0A2S7WXS9"/>
<comment type="caution">
    <text evidence="1">The sequence shown here is derived from an EMBL/GenBank/DDBJ whole genome shotgun (WGS) entry which is preliminary data.</text>
</comment>
<sequence length="73" mass="8624">MPEIKKEAENLEIITINVDKNKEDWFKNYIINNITCTSIYNKNGKYSDVFTKYNVFITAAYYIFDKSGNLIEK</sequence>
<gene>
    <name evidence="1" type="ORF">BTO16_06770</name>
</gene>
<dbReference type="OrthoDB" id="979391at2"/>
<dbReference type="EMBL" id="MSCM01000001">
    <property type="protein sequence ID" value="PQJ82296.1"/>
    <property type="molecule type" value="Genomic_DNA"/>
</dbReference>
<accession>A0A2S7WXS9</accession>
<dbReference type="SUPFAM" id="SSF52833">
    <property type="entry name" value="Thioredoxin-like"/>
    <property type="match status" value="1"/>
</dbReference>
<reference evidence="1 2" key="1">
    <citation type="submission" date="2016-12" db="EMBL/GenBank/DDBJ databases">
        <title>Trade-off between light-utilization and light-protection in marine flavobacteria.</title>
        <authorList>
            <person name="Kumagai Y."/>
            <person name="Yoshizawa S."/>
            <person name="Kogure K."/>
            <person name="Iwasaki W."/>
        </authorList>
    </citation>
    <scope>NUCLEOTIDE SEQUENCE [LARGE SCALE GENOMIC DNA]</scope>
    <source>
        <strain evidence="1 2">ATCC 43844</strain>
    </source>
</reference>
<dbReference type="InterPro" id="IPR036249">
    <property type="entry name" value="Thioredoxin-like_sf"/>
</dbReference>
<protein>
    <submittedName>
        <fullName evidence="1">Uncharacterized protein</fullName>
    </submittedName>
</protein>
<organism evidence="1 2">
    <name type="scientific">Polaribacter glomeratus</name>
    <dbReference type="NCBI Taxonomy" id="102"/>
    <lineage>
        <taxon>Bacteria</taxon>
        <taxon>Pseudomonadati</taxon>
        <taxon>Bacteroidota</taxon>
        <taxon>Flavobacteriia</taxon>
        <taxon>Flavobacteriales</taxon>
        <taxon>Flavobacteriaceae</taxon>
    </lineage>
</organism>
<proteinExistence type="predicted"/>
<dbReference type="Proteomes" id="UP000239068">
    <property type="component" value="Unassembled WGS sequence"/>
</dbReference>
<dbReference type="Gene3D" id="3.40.30.10">
    <property type="entry name" value="Glutaredoxin"/>
    <property type="match status" value="1"/>
</dbReference>
<dbReference type="RefSeq" id="WP_105020867.1">
    <property type="nucleotide sequence ID" value="NZ_MSCM01000001.1"/>
</dbReference>
<evidence type="ECO:0000313" key="1">
    <source>
        <dbReference type="EMBL" id="PQJ82296.1"/>
    </source>
</evidence>
<keyword evidence="2" id="KW-1185">Reference proteome</keyword>
<name>A0A2S7WXS9_9FLAO</name>
<evidence type="ECO:0000313" key="2">
    <source>
        <dbReference type="Proteomes" id="UP000239068"/>
    </source>
</evidence>